<reference evidence="2" key="1">
    <citation type="submission" date="2005-08" db="EMBL/GenBank/DDBJ databases">
        <title>Complete sequence of Pelodictyon luteolum DSM 273.</title>
        <authorList>
            <consortium name="US DOE Joint Genome Institute"/>
            <person name="Copeland A."/>
            <person name="Lucas S."/>
            <person name="Lapidus A."/>
            <person name="Barry K."/>
            <person name="Detter J.C."/>
            <person name="Glavina T."/>
            <person name="Hammon N."/>
            <person name="Israni S."/>
            <person name="Pitluck S."/>
            <person name="Bryant D."/>
            <person name="Schmutz J."/>
            <person name="Larimer F."/>
            <person name="Land M."/>
            <person name="Kyrpides N."/>
            <person name="Ivanova N."/>
            <person name="Richardson P."/>
        </authorList>
    </citation>
    <scope>NUCLEOTIDE SEQUENCE [LARGE SCALE GENOMIC DNA]</scope>
    <source>
        <strain evidence="2">DSM 273 / BCRC 81028 / 2530</strain>
    </source>
</reference>
<organism evidence="1 2">
    <name type="scientific">Chlorobium luteolum (strain DSM 273 / BCRC 81028 / 2530)</name>
    <name type="common">Pelodictyon luteolum</name>
    <dbReference type="NCBI Taxonomy" id="319225"/>
    <lineage>
        <taxon>Bacteria</taxon>
        <taxon>Pseudomonadati</taxon>
        <taxon>Chlorobiota</taxon>
        <taxon>Chlorobiia</taxon>
        <taxon>Chlorobiales</taxon>
        <taxon>Chlorobiaceae</taxon>
        <taxon>Chlorobium/Pelodictyon group</taxon>
        <taxon>Pelodictyon</taxon>
    </lineage>
</organism>
<keyword evidence="2" id="KW-1185">Reference proteome</keyword>
<dbReference type="AlphaFoldDB" id="Q3B6R0"/>
<protein>
    <submittedName>
        <fullName evidence="1">Uncharacterized protein</fullName>
    </submittedName>
</protein>
<proteinExistence type="predicted"/>
<evidence type="ECO:0000313" key="2">
    <source>
        <dbReference type="Proteomes" id="UP000002709"/>
    </source>
</evidence>
<sequence length="124" mass="13485">MSERELGASPDMQGDARFAAILADLETISRELREEGVLDTLTGTEGGAVTIEFGVWGEGDEAEPSVIVSIDSPEDFDGDDEMIDDFEDEVLERLEAASRGWSTEATDLLGDDRQVVLLFNGEEV</sequence>
<accession>Q3B6R0</accession>
<dbReference type="KEGG" id="plt:Plut_0081"/>
<dbReference type="Proteomes" id="UP000002709">
    <property type="component" value="Chromosome"/>
</dbReference>
<dbReference type="RefSeq" id="WP_011356847.1">
    <property type="nucleotide sequence ID" value="NC_007512.1"/>
</dbReference>
<name>Q3B6R0_CHLL3</name>
<dbReference type="HOGENOM" id="CLU_2001686_0_0_10"/>
<evidence type="ECO:0000313" key="1">
    <source>
        <dbReference type="EMBL" id="ABB22971.1"/>
    </source>
</evidence>
<gene>
    <name evidence="1" type="ordered locus">Plut_0081</name>
</gene>
<dbReference type="STRING" id="319225.Plut_0081"/>
<dbReference type="EMBL" id="CP000096">
    <property type="protein sequence ID" value="ABB22971.1"/>
    <property type="molecule type" value="Genomic_DNA"/>
</dbReference>